<keyword evidence="3" id="KW-1185">Reference proteome</keyword>
<accession>A0A1I4D904</accession>
<dbReference type="PANTHER" id="PTHR43760">
    <property type="entry name" value="ENDORIBONUCLEASE-RELATED"/>
    <property type="match status" value="1"/>
</dbReference>
<dbReference type="InterPro" id="IPR013813">
    <property type="entry name" value="Endoribo_LPSP/chorism_mut-like"/>
</dbReference>
<proteinExistence type="predicted"/>
<dbReference type="OrthoDB" id="9806350at2"/>
<sequence>MMLDDVTKRLEALGFALPAPPRPLGAYRAVVEAGPMLHVSMQGPLKDGRFAYTGLLGRDLNVDEGRKAAELSVVNALAQVHAHLGGFDRIKQIVRLEGHIACTDDFFSHPPVLDGASELLAAVFGERAGHVRSVVGVRNLPGNVPVAVTLTAELVPARA</sequence>
<organism evidence="2 3">
    <name type="scientific">Neomesorhizobium albiziae</name>
    <dbReference type="NCBI Taxonomy" id="335020"/>
    <lineage>
        <taxon>Bacteria</taxon>
        <taxon>Pseudomonadati</taxon>
        <taxon>Pseudomonadota</taxon>
        <taxon>Alphaproteobacteria</taxon>
        <taxon>Hyphomicrobiales</taxon>
        <taxon>Phyllobacteriaceae</taxon>
        <taxon>Neomesorhizobium</taxon>
    </lineage>
</organism>
<dbReference type="Proteomes" id="UP000323300">
    <property type="component" value="Unassembled WGS sequence"/>
</dbReference>
<evidence type="ECO:0000259" key="1">
    <source>
        <dbReference type="Pfam" id="PF14588"/>
    </source>
</evidence>
<dbReference type="Gene3D" id="3.30.1330.40">
    <property type="entry name" value="RutC-like"/>
    <property type="match status" value="1"/>
</dbReference>
<dbReference type="SUPFAM" id="SSF55298">
    <property type="entry name" value="YjgF-like"/>
    <property type="match status" value="1"/>
</dbReference>
<dbReference type="InterPro" id="IPR035959">
    <property type="entry name" value="RutC-like_sf"/>
</dbReference>
<gene>
    <name evidence="2" type="ORF">SAMN04488498_11663</name>
</gene>
<dbReference type="CDD" id="cd02199">
    <property type="entry name" value="YjgF_YER057c_UK114_like_1"/>
    <property type="match status" value="1"/>
</dbReference>
<evidence type="ECO:0000313" key="3">
    <source>
        <dbReference type="Proteomes" id="UP000323300"/>
    </source>
</evidence>
<dbReference type="EMBL" id="FOSL01000016">
    <property type="protein sequence ID" value="SFK89290.1"/>
    <property type="molecule type" value="Genomic_DNA"/>
</dbReference>
<dbReference type="PANTHER" id="PTHR43760:SF1">
    <property type="entry name" value="ENDORIBONUCLEASE L-PSP_CHORISMATE MUTASE-LIKE DOMAIN-CONTAINING PROTEIN"/>
    <property type="match status" value="1"/>
</dbReference>
<protein>
    <submittedName>
        <fullName evidence="2">Enamine deaminase RidA, house cleaning of reactive enamine intermediates, YjgF/YER057c/UK114 family</fullName>
    </submittedName>
</protein>
<reference evidence="2 3" key="1">
    <citation type="submission" date="2016-10" db="EMBL/GenBank/DDBJ databases">
        <authorList>
            <person name="Varghese N."/>
            <person name="Submissions S."/>
        </authorList>
    </citation>
    <scope>NUCLEOTIDE SEQUENCE [LARGE SCALE GENOMIC DNA]</scope>
    <source>
        <strain evidence="2 3">DSM 21822</strain>
    </source>
</reference>
<evidence type="ECO:0000313" key="2">
    <source>
        <dbReference type="EMBL" id="SFK89290.1"/>
    </source>
</evidence>
<name>A0A1I4D904_9HYPH</name>
<dbReference type="Pfam" id="PF14588">
    <property type="entry name" value="YjgF_endoribonc"/>
    <property type="match status" value="1"/>
</dbReference>
<feature type="domain" description="Endoribonuclease L-PSP/chorismate mutase-like" evidence="1">
    <location>
        <begin position="9"/>
        <end position="154"/>
    </location>
</feature>
<dbReference type="AlphaFoldDB" id="A0A1I4D904"/>
<dbReference type="RefSeq" id="WP_149762393.1">
    <property type="nucleotide sequence ID" value="NZ_FOSL01000016.1"/>
</dbReference>